<gene>
    <name evidence="2" type="ORF">IAC96_10225</name>
</gene>
<dbReference type="AlphaFoldDB" id="A0A9D1EF80"/>
<proteinExistence type="predicted"/>
<dbReference type="SUPFAM" id="SSF52200">
    <property type="entry name" value="Toll/Interleukin receptor TIR domain"/>
    <property type="match status" value="1"/>
</dbReference>
<dbReference type="EMBL" id="DVHN01000131">
    <property type="protein sequence ID" value="HIR89316.1"/>
    <property type="molecule type" value="Genomic_DNA"/>
</dbReference>
<keyword evidence="2" id="KW-0675">Receptor</keyword>
<reference evidence="2" key="1">
    <citation type="submission" date="2020-10" db="EMBL/GenBank/DDBJ databases">
        <authorList>
            <person name="Gilroy R."/>
        </authorList>
    </citation>
    <scope>NUCLEOTIDE SEQUENCE</scope>
    <source>
        <strain evidence="2">ChiW13-3771</strain>
    </source>
</reference>
<evidence type="ECO:0000259" key="1">
    <source>
        <dbReference type="PROSITE" id="PS50104"/>
    </source>
</evidence>
<sequence>MRIFISHASKNKEIVLKFADFLEEVNNDIEVFCSSESGNIKVGKNFIETIFEELNHCDLFIPIISKEYYASKFCMTELGVAYSYLYKKYQKQEEDYIFPFVLYPVQKGEALSGTPMANIQVGELSSEEDIRSFLSYLKEDRNLNVGSGINRKLHSFKYDIDQIYLKNQNIVEISRINVYFDDSINYKKRSDIVDYSVTETSIMVNFNMNPYEQVGNKYPNFISLVLRYVDKLDLGRYLDFNPSARFQFILTNFTNSLKKIYVEFKYSDNHVILETFELPVVYGENHLEISLEKMRSKALNNISEICFVIHPEDVVEEEGMFKVESIKIH</sequence>
<organism evidence="2 3">
    <name type="scientific">Candidatus Fimimorpha faecalis</name>
    <dbReference type="NCBI Taxonomy" id="2840824"/>
    <lineage>
        <taxon>Bacteria</taxon>
        <taxon>Bacillati</taxon>
        <taxon>Bacillota</taxon>
        <taxon>Clostridia</taxon>
        <taxon>Eubacteriales</taxon>
        <taxon>Candidatus Fimimorpha</taxon>
    </lineage>
</organism>
<feature type="domain" description="TIR" evidence="1">
    <location>
        <begin position="1"/>
        <end position="141"/>
    </location>
</feature>
<reference evidence="2" key="2">
    <citation type="journal article" date="2021" name="PeerJ">
        <title>Extensive microbial diversity within the chicken gut microbiome revealed by metagenomics and culture.</title>
        <authorList>
            <person name="Gilroy R."/>
            <person name="Ravi A."/>
            <person name="Getino M."/>
            <person name="Pursley I."/>
            <person name="Horton D.L."/>
            <person name="Alikhan N.F."/>
            <person name="Baker D."/>
            <person name="Gharbi K."/>
            <person name="Hall N."/>
            <person name="Watson M."/>
            <person name="Adriaenssens E.M."/>
            <person name="Foster-Nyarko E."/>
            <person name="Jarju S."/>
            <person name="Secka A."/>
            <person name="Antonio M."/>
            <person name="Oren A."/>
            <person name="Chaudhuri R.R."/>
            <person name="La Ragione R."/>
            <person name="Hildebrand F."/>
            <person name="Pallen M.J."/>
        </authorList>
    </citation>
    <scope>NUCLEOTIDE SEQUENCE</scope>
    <source>
        <strain evidence="2">ChiW13-3771</strain>
    </source>
</reference>
<evidence type="ECO:0000313" key="3">
    <source>
        <dbReference type="Proteomes" id="UP000824201"/>
    </source>
</evidence>
<dbReference type="Pfam" id="PF13676">
    <property type="entry name" value="TIR_2"/>
    <property type="match status" value="1"/>
</dbReference>
<dbReference type="InterPro" id="IPR000157">
    <property type="entry name" value="TIR_dom"/>
</dbReference>
<dbReference type="InterPro" id="IPR035897">
    <property type="entry name" value="Toll_tir_struct_dom_sf"/>
</dbReference>
<dbReference type="Gene3D" id="3.40.50.10140">
    <property type="entry name" value="Toll/interleukin-1 receptor homology (TIR) domain"/>
    <property type="match status" value="1"/>
</dbReference>
<name>A0A9D1EF80_9FIRM</name>
<protein>
    <submittedName>
        <fullName evidence="2">Toll/interleukin-1 receptor domain-containing protein</fullName>
    </submittedName>
</protein>
<dbReference type="GO" id="GO:0007165">
    <property type="term" value="P:signal transduction"/>
    <property type="evidence" value="ECO:0007669"/>
    <property type="project" value="InterPro"/>
</dbReference>
<comment type="caution">
    <text evidence="2">The sequence shown here is derived from an EMBL/GenBank/DDBJ whole genome shotgun (WGS) entry which is preliminary data.</text>
</comment>
<evidence type="ECO:0000313" key="2">
    <source>
        <dbReference type="EMBL" id="HIR89316.1"/>
    </source>
</evidence>
<dbReference type="Proteomes" id="UP000824201">
    <property type="component" value="Unassembled WGS sequence"/>
</dbReference>
<dbReference type="PROSITE" id="PS50104">
    <property type="entry name" value="TIR"/>
    <property type="match status" value="1"/>
</dbReference>
<accession>A0A9D1EF80</accession>